<gene>
    <name evidence="3" type="primary">fimG_1</name>
    <name evidence="3" type="ORF">NCTC11214_01984</name>
</gene>
<dbReference type="RefSeq" id="WP_164844291.1">
    <property type="nucleotide sequence ID" value="NZ_JAEKCK010000007.1"/>
</dbReference>
<dbReference type="GO" id="GO:0009289">
    <property type="term" value="C:pilus"/>
    <property type="evidence" value="ECO:0007669"/>
    <property type="project" value="InterPro"/>
</dbReference>
<feature type="domain" description="Fimbrial-type adhesion" evidence="2">
    <location>
        <begin position="30"/>
        <end position="172"/>
    </location>
</feature>
<organism evidence="3 4">
    <name type="scientific">Serratia odorifera</name>
    <dbReference type="NCBI Taxonomy" id="618"/>
    <lineage>
        <taxon>Bacteria</taxon>
        <taxon>Pseudomonadati</taxon>
        <taxon>Pseudomonadota</taxon>
        <taxon>Gammaproteobacteria</taxon>
        <taxon>Enterobacterales</taxon>
        <taxon>Yersiniaceae</taxon>
        <taxon>Serratia</taxon>
    </lineage>
</organism>
<feature type="signal peptide" evidence="1">
    <location>
        <begin position="1"/>
        <end position="24"/>
    </location>
</feature>
<dbReference type="InterPro" id="IPR008966">
    <property type="entry name" value="Adhesion_dom_sf"/>
</dbReference>
<dbReference type="InterPro" id="IPR036937">
    <property type="entry name" value="Adhesion_dom_fimbrial_sf"/>
</dbReference>
<dbReference type="Pfam" id="PF00419">
    <property type="entry name" value="Fimbrial"/>
    <property type="match status" value="1"/>
</dbReference>
<evidence type="ECO:0000259" key="2">
    <source>
        <dbReference type="Pfam" id="PF00419"/>
    </source>
</evidence>
<dbReference type="PANTHER" id="PTHR33420">
    <property type="entry name" value="FIMBRIAL SUBUNIT ELFA-RELATED"/>
    <property type="match status" value="1"/>
</dbReference>
<dbReference type="GO" id="GO:0043709">
    <property type="term" value="P:cell adhesion involved in single-species biofilm formation"/>
    <property type="evidence" value="ECO:0007669"/>
    <property type="project" value="TreeGrafter"/>
</dbReference>
<dbReference type="InterPro" id="IPR000259">
    <property type="entry name" value="Adhesion_dom_fimbrial"/>
</dbReference>
<accession>A0A447KQE9</accession>
<evidence type="ECO:0000313" key="3">
    <source>
        <dbReference type="EMBL" id="VDZ56128.1"/>
    </source>
</evidence>
<protein>
    <submittedName>
        <fullName evidence="3">Putative fimbrial protein SthD</fullName>
    </submittedName>
</protein>
<dbReference type="AlphaFoldDB" id="A0A447KQE9"/>
<dbReference type="Proteomes" id="UP000281391">
    <property type="component" value="Chromosome"/>
</dbReference>
<dbReference type="KEGG" id="sof:NCTC11214_01984"/>
<dbReference type="EMBL" id="LR134117">
    <property type="protein sequence ID" value="VDZ56128.1"/>
    <property type="molecule type" value="Genomic_DNA"/>
</dbReference>
<evidence type="ECO:0000256" key="1">
    <source>
        <dbReference type="SAM" id="SignalP"/>
    </source>
</evidence>
<keyword evidence="1" id="KW-0732">Signal</keyword>
<dbReference type="SUPFAM" id="SSF49401">
    <property type="entry name" value="Bacterial adhesins"/>
    <property type="match status" value="1"/>
</dbReference>
<reference evidence="3 4" key="1">
    <citation type="submission" date="2018-12" db="EMBL/GenBank/DDBJ databases">
        <authorList>
            <consortium name="Pathogen Informatics"/>
        </authorList>
    </citation>
    <scope>NUCLEOTIDE SEQUENCE [LARGE SCALE GENOMIC DNA]</scope>
    <source>
        <strain evidence="3 4">NCTC11214</strain>
    </source>
</reference>
<dbReference type="PANTHER" id="PTHR33420:SF27">
    <property type="entry name" value="PROTEIN FIMG"/>
    <property type="match status" value="1"/>
</dbReference>
<dbReference type="Gene3D" id="2.60.40.1090">
    <property type="entry name" value="Fimbrial-type adhesion domain"/>
    <property type="match status" value="1"/>
</dbReference>
<proteinExistence type="predicted"/>
<name>A0A447KQE9_SEROD</name>
<evidence type="ECO:0000313" key="4">
    <source>
        <dbReference type="Proteomes" id="UP000281391"/>
    </source>
</evidence>
<feature type="chain" id="PRO_5041089931" evidence="1">
    <location>
        <begin position="25"/>
        <end position="172"/>
    </location>
</feature>
<dbReference type="InterPro" id="IPR050263">
    <property type="entry name" value="Bact_Fimbrial_Adh_Pro"/>
</dbReference>
<sequence length="172" mass="17561">MNHNFRMSLAGLILGGSLTGVANGADPVTINITGNVIAAPCVVDGTNSVNVDLGDVPAVDLATADSASLWQAFRISVKNCPAGTTKVTATFNGTPAPDAPAHRYINTGTATGVSIALARDINLNLANGATWTVNVDGSRSATWPMRARMVASKGNAIPGTVKAVVVVTLTYQ</sequence>